<dbReference type="Pfam" id="PF13860">
    <property type="entry name" value="FlgD_ig"/>
    <property type="match status" value="1"/>
</dbReference>
<dbReference type="InterPro" id="IPR025965">
    <property type="entry name" value="FlgD/Vpr_Ig-like"/>
</dbReference>
<dbReference type="Gene3D" id="2.60.40.10">
    <property type="entry name" value="Immunoglobulins"/>
    <property type="match status" value="1"/>
</dbReference>
<dbReference type="InterPro" id="IPR013783">
    <property type="entry name" value="Ig-like_fold"/>
</dbReference>
<dbReference type="SUPFAM" id="SSF49785">
    <property type="entry name" value="Galactose-binding domain-like"/>
    <property type="match status" value="1"/>
</dbReference>
<evidence type="ECO:0000259" key="2">
    <source>
        <dbReference type="Pfam" id="PF13860"/>
    </source>
</evidence>
<dbReference type="AlphaFoldDB" id="A0A849SI74"/>
<proteinExistence type="predicted"/>
<dbReference type="NCBIfam" id="NF012200">
    <property type="entry name" value="choice_anch_D"/>
    <property type="match status" value="1"/>
</dbReference>
<organism evidence="3 4">
    <name type="scientific">Eiseniibacteriota bacterium</name>
    <dbReference type="NCBI Taxonomy" id="2212470"/>
    <lineage>
        <taxon>Bacteria</taxon>
        <taxon>Candidatus Eiseniibacteriota</taxon>
    </lineage>
</organism>
<sequence>MTLLALTTLRLQASADTALYRVNCGGPAVAALDGGPGWTSDTAGAGASPYTNATATGDNVFGSSATIQPPHASVPAYVPLAVFADERWDPGTAPEMQWEFPVPNGTYRVNLMFTEAYEGTQFVGARRIDVACEGVVRLDDFDSYAAFGGYTPGMESFIATVSDGGLSLELRHTAFDDPAIRGIEVVTLSASGVLAPSSGSVGFGTIVVGQTSVPHQVVLTNLGAPGDPTLTISGITNSGPFAHTLTSQSLAPGQSRAFNVTFSPLAAGAATGSIEIAHDGNDSPLTIALNGQGTSTPVISFGKTVLTGTVLTNPTSLQFGPDGRLYVAQQNGLIRIYGVARSGPNQYAVTSTETIFSVQALQNHDDDGSVNSGLETRLVTGLLVTGTATNPVIYVTSSDPRIHVAGDINLDTNSGILTRLSWNGASWDHLDLVRGFPRSENDHATNGMALDVANQRLYLAQGGNTNMGAPSNNFSFLPEYALAGAILSVDLAAIGNTTYDLPTLNDEDRAGVNDANDPFGGNDGKNQARLVPGGPVQVHSPGWRNPFDLVVHSSGRLYAIDNGPNAGWGGPPIGEGPGSGCTNADNDNNSATLVDNLHLIPAAGFYAGHPNPTRASTANTFNATIPQSPVASGNPVECEYLEPGVPVASGGDGALATWNFSTDGIVEYRASNFAGQMQGDLLAGSFNNSVERVALSVNGDSTRLVQTLFSNVGNTPLDVTAQADADTFPGTIWVAEFIDNQIIVFEPTDYEGGGFVCDGTDNPALDEDGDGYDNADEIDGSSNPCSAADLPADFDHDFTSDLNDPDDDDDGILDIADAFARDATNGAATLPIEYSWDAGSPGFGFFGLGFTGLMVDGTTDYLAMYDPVLITAGGAAGKFTVDAVTAGDALGALDNQRYAFQFGIATTSATGPFRVRSRVSSPYFGGLAPSGSQSLGIVIGDGGDDDYLKLVLTGDAGSPALEVVHEVAGVVISTLYPAPGFLAGTGVDLLLDVDPSSATVQPRAGMFGQPDAALGAPIVLAPGSALHAAVTGAPPLAVGVIATSRGAAPFSATWDFYDVLPIALVGVERPSQPLALRLLPSFPNPAVGGTTLRFELPRSAHVRLAVFDVSGARMRTIEDGERSAGAHALRWDGRDERGRSLPAGIYFGRLEVDREVRTQRIAVIR</sequence>
<name>A0A849SI74_UNCEI</name>
<dbReference type="Pfam" id="PF11721">
    <property type="entry name" value="Malectin"/>
    <property type="match status" value="1"/>
</dbReference>
<dbReference type="SUPFAM" id="SSF63829">
    <property type="entry name" value="Calcium-dependent phosphotriesterase"/>
    <property type="match status" value="1"/>
</dbReference>
<accession>A0A849SI74</accession>
<dbReference type="Gene3D" id="2.60.40.4070">
    <property type="match status" value="1"/>
</dbReference>
<dbReference type="InterPro" id="IPR021720">
    <property type="entry name" value="Malectin_dom"/>
</dbReference>
<feature type="domain" description="FlgD/Vpr Ig-like" evidence="2">
    <location>
        <begin position="1088"/>
        <end position="1146"/>
    </location>
</feature>
<evidence type="ECO:0000313" key="4">
    <source>
        <dbReference type="Proteomes" id="UP000580839"/>
    </source>
</evidence>
<reference evidence="3 4" key="1">
    <citation type="submission" date="2020-04" db="EMBL/GenBank/DDBJ databases">
        <title>Metagenomic profiling of ammonia- and methane-oxidizing microorganisms in a Dutch drinking water treatment plant.</title>
        <authorList>
            <person name="Poghosyan L."/>
            <person name="Leucker S."/>
        </authorList>
    </citation>
    <scope>NUCLEOTIDE SEQUENCE [LARGE SCALE GENOMIC DNA]</scope>
    <source>
        <strain evidence="3">S-RSF-IL-03</strain>
    </source>
</reference>
<dbReference type="Gene3D" id="2.120.10.30">
    <property type="entry name" value="TolB, C-terminal domain"/>
    <property type="match status" value="1"/>
</dbReference>
<dbReference type="Proteomes" id="UP000580839">
    <property type="component" value="Unassembled WGS sequence"/>
</dbReference>
<feature type="domain" description="Malectin" evidence="1">
    <location>
        <begin position="20"/>
        <end position="171"/>
    </location>
</feature>
<comment type="caution">
    <text evidence="3">The sequence shown here is derived from an EMBL/GenBank/DDBJ whole genome shotgun (WGS) entry which is preliminary data.</text>
</comment>
<evidence type="ECO:0000259" key="1">
    <source>
        <dbReference type="Pfam" id="PF11721"/>
    </source>
</evidence>
<gene>
    <name evidence="3" type="ORF">HOP12_00380</name>
</gene>
<evidence type="ECO:0000313" key="3">
    <source>
        <dbReference type="EMBL" id="NOT32607.1"/>
    </source>
</evidence>
<dbReference type="InterPro" id="IPR008979">
    <property type="entry name" value="Galactose-bd-like_sf"/>
</dbReference>
<dbReference type="EMBL" id="JABFRW010000005">
    <property type="protein sequence ID" value="NOT32607.1"/>
    <property type="molecule type" value="Genomic_DNA"/>
</dbReference>
<dbReference type="Gene3D" id="2.60.120.430">
    <property type="entry name" value="Galactose-binding lectin"/>
    <property type="match status" value="1"/>
</dbReference>
<dbReference type="InterPro" id="IPR011042">
    <property type="entry name" value="6-blade_b-propeller_TolB-like"/>
</dbReference>
<protein>
    <submittedName>
        <fullName evidence="3">Choice-of-anchor D domain-containing protein</fullName>
    </submittedName>
</protein>